<reference evidence="7 8" key="1">
    <citation type="submission" date="2024-06" db="EMBL/GenBank/DDBJ databases">
        <title>The Natural Products Discovery Center: Release of the First 8490 Sequenced Strains for Exploring Actinobacteria Biosynthetic Diversity.</title>
        <authorList>
            <person name="Kalkreuter E."/>
            <person name="Kautsar S.A."/>
            <person name="Yang D."/>
            <person name="Bader C.D."/>
            <person name="Teijaro C.N."/>
            <person name="Fluegel L."/>
            <person name="Davis C.M."/>
            <person name="Simpson J.R."/>
            <person name="Lauterbach L."/>
            <person name="Steele A.D."/>
            <person name="Gui C."/>
            <person name="Meng S."/>
            <person name="Li G."/>
            <person name="Viehrig K."/>
            <person name="Ye F."/>
            <person name="Su P."/>
            <person name="Kiefer A.F."/>
            <person name="Nichols A."/>
            <person name="Cepeda A.J."/>
            <person name="Yan W."/>
            <person name="Fan B."/>
            <person name="Jiang Y."/>
            <person name="Adhikari A."/>
            <person name="Zheng C.-J."/>
            <person name="Schuster L."/>
            <person name="Cowan T.M."/>
            <person name="Smanski M.J."/>
            <person name="Chevrette M.G."/>
            <person name="De Carvalho L.P.S."/>
            <person name="Shen B."/>
        </authorList>
    </citation>
    <scope>NUCLEOTIDE SEQUENCE [LARGE SCALE GENOMIC DNA]</scope>
    <source>
        <strain evidence="7 8">NPDC006434</strain>
    </source>
</reference>
<feature type="domain" description="HTH tetR-type" evidence="6">
    <location>
        <begin position="8"/>
        <end position="68"/>
    </location>
</feature>
<evidence type="ECO:0000256" key="3">
    <source>
        <dbReference type="ARBA" id="ARBA00023125"/>
    </source>
</evidence>
<dbReference type="InterPro" id="IPR050109">
    <property type="entry name" value="HTH-type_TetR-like_transc_reg"/>
</dbReference>
<dbReference type="SUPFAM" id="SSF48498">
    <property type="entry name" value="Tetracyclin repressor-like, C-terminal domain"/>
    <property type="match status" value="1"/>
</dbReference>
<evidence type="ECO:0000259" key="6">
    <source>
        <dbReference type="PROSITE" id="PS50977"/>
    </source>
</evidence>
<dbReference type="PRINTS" id="PR00400">
    <property type="entry name" value="TETREPRESSOR"/>
</dbReference>
<evidence type="ECO:0000256" key="5">
    <source>
        <dbReference type="PROSITE-ProRule" id="PRU00335"/>
    </source>
</evidence>
<sequence>MVSRKSPKLDKKQVAETALRLLNEVGLEGLSLRAIAKELDVQAPALYWHFKNKQDLLDEMATEMVRRMAADWARLPPAGEEGADWQEGLRARMRGMREHLLRYRDGAKVYSGTRFTDLSYAEPMEAHLRMLTAAGFTPAGAARAWLTAYSYTIGHVIEEQAMGPDPAAGSEGYDLTARAERLKAFPLAAEAGEEIFQDHERGFEVGLEAVLAGIEATMRPDRP</sequence>
<dbReference type="PROSITE" id="PS50977">
    <property type="entry name" value="HTH_TETR_2"/>
    <property type="match status" value="1"/>
</dbReference>
<dbReference type="InterPro" id="IPR004111">
    <property type="entry name" value="Repressor_TetR_C"/>
</dbReference>
<dbReference type="EMBL" id="JBEXPZ010000060">
    <property type="protein sequence ID" value="MET9849905.1"/>
    <property type="molecule type" value="Genomic_DNA"/>
</dbReference>
<proteinExistence type="predicted"/>
<evidence type="ECO:0000256" key="2">
    <source>
        <dbReference type="ARBA" id="ARBA00023015"/>
    </source>
</evidence>
<accession>A0ABV2VAA0</accession>
<dbReference type="Gene3D" id="1.10.10.60">
    <property type="entry name" value="Homeodomain-like"/>
    <property type="match status" value="1"/>
</dbReference>
<keyword evidence="2" id="KW-0805">Transcription regulation</keyword>
<keyword evidence="8" id="KW-1185">Reference proteome</keyword>
<dbReference type="InterPro" id="IPR023772">
    <property type="entry name" value="DNA-bd_HTH_TetR-type_CS"/>
</dbReference>
<evidence type="ECO:0000313" key="8">
    <source>
        <dbReference type="Proteomes" id="UP001550210"/>
    </source>
</evidence>
<dbReference type="Proteomes" id="UP001550210">
    <property type="component" value="Unassembled WGS sequence"/>
</dbReference>
<dbReference type="Gene3D" id="1.10.357.10">
    <property type="entry name" value="Tetracycline Repressor, domain 2"/>
    <property type="match status" value="1"/>
</dbReference>
<keyword evidence="4" id="KW-0804">Transcription</keyword>
<keyword evidence="3 5" id="KW-0238">DNA-binding</keyword>
<name>A0ABV2VAA0_9ACTN</name>
<protein>
    <submittedName>
        <fullName evidence="7">TetR/AcrR family transcriptional regulator C-terminal domain-containing protein</fullName>
    </submittedName>
</protein>
<dbReference type="PANTHER" id="PTHR30055:SF151">
    <property type="entry name" value="TRANSCRIPTIONAL REGULATORY PROTEIN"/>
    <property type="match status" value="1"/>
</dbReference>
<dbReference type="RefSeq" id="WP_355402740.1">
    <property type="nucleotide sequence ID" value="NZ_JBEGHN010000056.1"/>
</dbReference>
<dbReference type="InterPro" id="IPR003012">
    <property type="entry name" value="Tet_transcr_reg_TetR"/>
</dbReference>
<dbReference type="PRINTS" id="PR00455">
    <property type="entry name" value="HTHTETR"/>
</dbReference>
<keyword evidence="1" id="KW-0678">Repressor</keyword>
<organism evidence="7 8">
    <name type="scientific">Streptomyces ossamyceticus</name>
    <dbReference type="NCBI Taxonomy" id="249581"/>
    <lineage>
        <taxon>Bacteria</taxon>
        <taxon>Bacillati</taxon>
        <taxon>Actinomycetota</taxon>
        <taxon>Actinomycetes</taxon>
        <taxon>Kitasatosporales</taxon>
        <taxon>Streptomycetaceae</taxon>
        <taxon>Streptomyces</taxon>
    </lineage>
</organism>
<dbReference type="PROSITE" id="PS01081">
    <property type="entry name" value="HTH_TETR_1"/>
    <property type="match status" value="1"/>
</dbReference>
<feature type="DNA-binding region" description="H-T-H motif" evidence="5">
    <location>
        <begin position="31"/>
        <end position="50"/>
    </location>
</feature>
<gene>
    <name evidence="7" type="ORF">ABZZ21_36255</name>
</gene>
<dbReference type="SUPFAM" id="SSF46689">
    <property type="entry name" value="Homeodomain-like"/>
    <property type="match status" value="1"/>
</dbReference>
<dbReference type="Pfam" id="PF00440">
    <property type="entry name" value="TetR_N"/>
    <property type="match status" value="1"/>
</dbReference>
<dbReference type="InterPro" id="IPR001647">
    <property type="entry name" value="HTH_TetR"/>
</dbReference>
<dbReference type="InterPro" id="IPR036271">
    <property type="entry name" value="Tet_transcr_reg_TetR-rel_C_sf"/>
</dbReference>
<evidence type="ECO:0000313" key="7">
    <source>
        <dbReference type="EMBL" id="MET9849905.1"/>
    </source>
</evidence>
<dbReference type="PANTHER" id="PTHR30055">
    <property type="entry name" value="HTH-TYPE TRANSCRIPTIONAL REGULATOR RUTR"/>
    <property type="match status" value="1"/>
</dbReference>
<comment type="caution">
    <text evidence="7">The sequence shown here is derived from an EMBL/GenBank/DDBJ whole genome shotgun (WGS) entry which is preliminary data.</text>
</comment>
<evidence type="ECO:0000256" key="1">
    <source>
        <dbReference type="ARBA" id="ARBA00022491"/>
    </source>
</evidence>
<evidence type="ECO:0000256" key="4">
    <source>
        <dbReference type="ARBA" id="ARBA00023163"/>
    </source>
</evidence>
<dbReference type="InterPro" id="IPR009057">
    <property type="entry name" value="Homeodomain-like_sf"/>
</dbReference>
<dbReference type="Pfam" id="PF02909">
    <property type="entry name" value="TetR_C_1"/>
    <property type="match status" value="1"/>
</dbReference>